<dbReference type="HOGENOM" id="CLU_1138962_0_0_1"/>
<proteinExistence type="predicted"/>
<dbReference type="AlphaFoldDB" id="K1QAL5"/>
<dbReference type="EMBL" id="JH817469">
    <property type="protein sequence ID" value="EKC25890.1"/>
    <property type="molecule type" value="Genomic_DNA"/>
</dbReference>
<accession>K1QAL5</accession>
<organism evidence="1">
    <name type="scientific">Magallana gigas</name>
    <name type="common">Pacific oyster</name>
    <name type="synonym">Crassostrea gigas</name>
    <dbReference type="NCBI Taxonomy" id="29159"/>
    <lineage>
        <taxon>Eukaryota</taxon>
        <taxon>Metazoa</taxon>
        <taxon>Spiralia</taxon>
        <taxon>Lophotrochozoa</taxon>
        <taxon>Mollusca</taxon>
        <taxon>Bivalvia</taxon>
        <taxon>Autobranchia</taxon>
        <taxon>Pteriomorphia</taxon>
        <taxon>Ostreida</taxon>
        <taxon>Ostreoidea</taxon>
        <taxon>Ostreidae</taxon>
        <taxon>Magallana</taxon>
    </lineage>
</organism>
<reference evidence="1" key="1">
    <citation type="journal article" date="2012" name="Nature">
        <title>The oyster genome reveals stress adaptation and complexity of shell formation.</title>
        <authorList>
            <person name="Zhang G."/>
            <person name="Fang X."/>
            <person name="Guo X."/>
            <person name="Li L."/>
            <person name="Luo R."/>
            <person name="Xu F."/>
            <person name="Yang P."/>
            <person name="Zhang L."/>
            <person name="Wang X."/>
            <person name="Qi H."/>
            <person name="Xiong Z."/>
            <person name="Que H."/>
            <person name="Xie Y."/>
            <person name="Holland P.W."/>
            <person name="Paps J."/>
            <person name="Zhu Y."/>
            <person name="Wu F."/>
            <person name="Chen Y."/>
            <person name="Wang J."/>
            <person name="Peng C."/>
            <person name="Meng J."/>
            <person name="Yang L."/>
            <person name="Liu J."/>
            <person name="Wen B."/>
            <person name="Zhang N."/>
            <person name="Huang Z."/>
            <person name="Zhu Q."/>
            <person name="Feng Y."/>
            <person name="Mount A."/>
            <person name="Hedgecock D."/>
            <person name="Xu Z."/>
            <person name="Liu Y."/>
            <person name="Domazet-Loso T."/>
            <person name="Du Y."/>
            <person name="Sun X."/>
            <person name="Zhang S."/>
            <person name="Liu B."/>
            <person name="Cheng P."/>
            <person name="Jiang X."/>
            <person name="Li J."/>
            <person name="Fan D."/>
            <person name="Wang W."/>
            <person name="Fu W."/>
            <person name="Wang T."/>
            <person name="Wang B."/>
            <person name="Zhang J."/>
            <person name="Peng Z."/>
            <person name="Li Y."/>
            <person name="Li N."/>
            <person name="Wang J."/>
            <person name="Chen M."/>
            <person name="He Y."/>
            <person name="Tan F."/>
            <person name="Song X."/>
            <person name="Zheng Q."/>
            <person name="Huang R."/>
            <person name="Yang H."/>
            <person name="Du X."/>
            <person name="Chen L."/>
            <person name="Yang M."/>
            <person name="Gaffney P.M."/>
            <person name="Wang S."/>
            <person name="Luo L."/>
            <person name="She Z."/>
            <person name="Ming Y."/>
            <person name="Huang W."/>
            <person name="Zhang S."/>
            <person name="Huang B."/>
            <person name="Zhang Y."/>
            <person name="Qu T."/>
            <person name="Ni P."/>
            <person name="Miao G."/>
            <person name="Wang J."/>
            <person name="Wang Q."/>
            <person name="Steinberg C.E."/>
            <person name="Wang H."/>
            <person name="Li N."/>
            <person name="Qian L."/>
            <person name="Zhang G."/>
            <person name="Li Y."/>
            <person name="Yang H."/>
            <person name="Liu X."/>
            <person name="Wang J."/>
            <person name="Yin Y."/>
            <person name="Wang J."/>
        </authorList>
    </citation>
    <scope>NUCLEOTIDE SEQUENCE [LARGE SCALE GENOMIC DNA]</scope>
    <source>
        <strain evidence="1">05x7-T-G4-1.051#20</strain>
    </source>
</reference>
<name>K1QAL5_MAGGI</name>
<gene>
    <name evidence="1" type="ORF">CGI_10005150</name>
</gene>
<sequence>MKKTCYKQCPSGLVGYQKKCHLQCPFKARYKYKWECIPQCPKNTLLGFIKYTCFDTCPQGEFKYLQKCVELCPKDAPYDFNGECVKYCAGYLDGFSCYKQCPDKMFAFTGKCIPKCPEEAPFVNIKNCVRTCPYVHDSQLNCMKDCPEQTYPHGKQCKAGCPPDRPFSGPFFDPKCVEKCDNYELATENNKCISRSSCSTFIYGMRTKNGKLIKNRESSGRRMLALPKRSTYLKLLKRELKYQQ</sequence>
<dbReference type="Gene3D" id="2.10.220.10">
    <property type="entry name" value="Hormone Receptor, Insulin-like Growth Factor Receptor 1, Chain A, domain 2"/>
    <property type="match status" value="1"/>
</dbReference>
<evidence type="ECO:0000313" key="1">
    <source>
        <dbReference type="EMBL" id="EKC25890.1"/>
    </source>
</evidence>
<protein>
    <recommendedName>
        <fullName evidence="2">Proprotein convertase subtilisin/kexin type 5</fullName>
    </recommendedName>
</protein>
<dbReference type="InParanoid" id="K1QAL5"/>
<evidence type="ECO:0008006" key="2">
    <source>
        <dbReference type="Google" id="ProtNLM"/>
    </source>
</evidence>